<feature type="domain" description="Mannitol dehydrogenase C-terminal" evidence="3">
    <location>
        <begin position="274"/>
        <end position="461"/>
    </location>
</feature>
<sequence length="476" mass="51210">MPDTPRLRRSPAPRPKTGIVHLGPGAFFRAFCGTYTADAMQAGGGDWGVCAVSLRSPSVRDQLGPQDCAYTSVMLGPEGPKDTVVEVINSVLVAPENPNAVLVAMADPAVKIVSMTITEKGYCHNPATGDLRADHPDIIHDLANPDAPRSALGFLVLALARRRIAGHPPFTVLPCDNLPDNGALTRKVVLAFARQVSPDLADWIAQYGAFPSTMVDRITPATTDADIDALAARQGYLDRACVMHEPFRQWVIEDTFVGSLRPGWDTAGAQFVTDVAAFESMKLRCLNGAHSALAYLGYLAGFETISQSVADEGFARFIRALWTQEVLPTIPPPEGTDLASYCDDLNLRFANPAIQHRTWQIAMDGSQKVPQRLLGTIADCLEAGRAFPCLALAVAGWMRYVQGVDEKGAVIDVRDPLAQQLKAAADTEDQVTGLLAVRDVFDPALAQNPEFSRAVKDAYAMLMSEGAMAAVRKAVL</sequence>
<keyword evidence="5" id="KW-1185">Reference proteome</keyword>
<dbReference type="PANTHER" id="PTHR43362">
    <property type="entry name" value="MANNITOL DEHYDROGENASE DSF1-RELATED"/>
    <property type="match status" value="1"/>
</dbReference>
<dbReference type="Pfam" id="PF01232">
    <property type="entry name" value="Mannitol_dh"/>
    <property type="match status" value="1"/>
</dbReference>
<reference evidence="5" key="1">
    <citation type="submission" date="2024-04" db="EMBL/GenBank/DDBJ databases">
        <title>Phylogenomic analyses of a clade within the roseobacter group suggest taxonomic reassignments of species of the genera Aestuariivita, Citreicella, Loktanella, Nautella, Pelagibaca, Ruegeria, Thalassobius, Thiobacimonas and Tropicibacter, and the proposal o.</title>
        <authorList>
            <person name="Jeon C.O."/>
        </authorList>
    </citation>
    <scope>NUCLEOTIDE SEQUENCE [LARGE SCALE GENOMIC DNA]</scope>
    <source>
        <strain evidence="5">BS5-3</strain>
    </source>
</reference>
<dbReference type="InterPro" id="IPR036291">
    <property type="entry name" value="NAD(P)-bd_dom_sf"/>
</dbReference>
<evidence type="ECO:0000313" key="4">
    <source>
        <dbReference type="EMBL" id="WZC49439.2"/>
    </source>
</evidence>
<evidence type="ECO:0000259" key="3">
    <source>
        <dbReference type="Pfam" id="PF08125"/>
    </source>
</evidence>
<evidence type="ECO:0000313" key="5">
    <source>
        <dbReference type="Proteomes" id="UP001440612"/>
    </source>
</evidence>
<dbReference type="EC" id="1.1.1.-" evidence="4"/>
<organism evidence="4 5">
    <name type="scientific">Yoonia phaeophyticola</name>
    <dbReference type="NCBI Taxonomy" id="3137369"/>
    <lineage>
        <taxon>Bacteria</taxon>
        <taxon>Pseudomonadati</taxon>
        <taxon>Pseudomonadota</taxon>
        <taxon>Alphaproteobacteria</taxon>
        <taxon>Rhodobacterales</taxon>
        <taxon>Paracoccaceae</taxon>
        <taxon>Yoonia</taxon>
    </lineage>
</organism>
<keyword evidence="1 4" id="KW-0560">Oxidoreductase</keyword>
<gene>
    <name evidence="4" type="ORF">AABB29_01910</name>
</gene>
<evidence type="ECO:0000256" key="1">
    <source>
        <dbReference type="ARBA" id="ARBA00023002"/>
    </source>
</evidence>
<feature type="domain" description="Mannitol dehydrogenase N-terminal" evidence="2">
    <location>
        <begin position="18"/>
        <end position="264"/>
    </location>
</feature>
<dbReference type="Gene3D" id="3.40.50.720">
    <property type="entry name" value="NAD(P)-binding Rossmann-like Domain"/>
    <property type="match status" value="1"/>
</dbReference>
<dbReference type="EMBL" id="CP150951">
    <property type="protein sequence ID" value="WZC49439.2"/>
    <property type="molecule type" value="Genomic_DNA"/>
</dbReference>
<dbReference type="Gene3D" id="1.10.1040.10">
    <property type="entry name" value="N-(1-d-carboxylethyl)-l-norvaline Dehydrogenase, domain 2"/>
    <property type="match status" value="1"/>
</dbReference>
<accession>A0ABZ2VA19</accession>
<dbReference type="InterPro" id="IPR000669">
    <property type="entry name" value="Mannitol_DH"/>
</dbReference>
<dbReference type="RefSeq" id="WP_373636851.1">
    <property type="nucleotide sequence ID" value="NZ_CP150951.2"/>
</dbReference>
<dbReference type="GO" id="GO:0016491">
    <property type="term" value="F:oxidoreductase activity"/>
    <property type="evidence" value="ECO:0007669"/>
    <property type="project" value="UniProtKB-KW"/>
</dbReference>
<dbReference type="PANTHER" id="PTHR43362:SF1">
    <property type="entry name" value="MANNITOL DEHYDROGENASE 2-RELATED"/>
    <property type="match status" value="1"/>
</dbReference>
<evidence type="ECO:0000259" key="2">
    <source>
        <dbReference type="Pfam" id="PF01232"/>
    </source>
</evidence>
<dbReference type="SUPFAM" id="SSF48179">
    <property type="entry name" value="6-phosphogluconate dehydrogenase C-terminal domain-like"/>
    <property type="match status" value="1"/>
</dbReference>
<protein>
    <submittedName>
        <fullName evidence="4">Mannitol dehydrogenase family protein</fullName>
        <ecNumber evidence="4">1.1.1.-</ecNumber>
    </submittedName>
</protein>
<proteinExistence type="predicted"/>
<dbReference type="InterPro" id="IPR013328">
    <property type="entry name" value="6PGD_dom2"/>
</dbReference>
<dbReference type="InterPro" id="IPR050988">
    <property type="entry name" value="Mannitol_DH/Oxidoreductase"/>
</dbReference>
<name>A0ABZ2VA19_9RHOB</name>
<dbReference type="InterPro" id="IPR013118">
    <property type="entry name" value="Mannitol_DH_C"/>
</dbReference>
<dbReference type="Pfam" id="PF08125">
    <property type="entry name" value="Mannitol_dh_C"/>
    <property type="match status" value="1"/>
</dbReference>
<dbReference type="SUPFAM" id="SSF51735">
    <property type="entry name" value="NAD(P)-binding Rossmann-fold domains"/>
    <property type="match status" value="1"/>
</dbReference>
<dbReference type="InterPro" id="IPR008927">
    <property type="entry name" value="6-PGluconate_DH-like_C_sf"/>
</dbReference>
<dbReference type="InterPro" id="IPR013131">
    <property type="entry name" value="Mannitol_DH_N"/>
</dbReference>
<dbReference type="Proteomes" id="UP001440612">
    <property type="component" value="Chromosome"/>
</dbReference>
<dbReference type="PRINTS" id="PR00084">
    <property type="entry name" value="MTLDHDRGNASE"/>
</dbReference>